<reference evidence="13 14" key="1">
    <citation type="submission" date="2018-05" db="EMBL/GenBank/DDBJ databases">
        <title>Draft genome sequence of Scytalidium lignicola DSM 105466, a ubiquitous saprotrophic fungus.</title>
        <authorList>
            <person name="Buettner E."/>
            <person name="Gebauer A.M."/>
            <person name="Hofrichter M."/>
            <person name="Liers C."/>
            <person name="Kellner H."/>
        </authorList>
    </citation>
    <scope>NUCLEOTIDE SEQUENCE [LARGE SCALE GENOMIC DNA]</scope>
    <source>
        <strain evidence="13 14">DSM 105466</strain>
    </source>
</reference>
<dbReference type="InterPro" id="IPR013525">
    <property type="entry name" value="ABC2_TM"/>
</dbReference>
<dbReference type="InterPro" id="IPR027417">
    <property type="entry name" value="P-loop_NTPase"/>
</dbReference>
<evidence type="ECO:0000256" key="9">
    <source>
        <dbReference type="ARBA" id="ARBA00023136"/>
    </source>
</evidence>
<feature type="transmembrane region" description="Helical" evidence="11">
    <location>
        <begin position="278"/>
        <end position="298"/>
    </location>
</feature>
<feature type="transmembrane region" description="Helical" evidence="11">
    <location>
        <begin position="23"/>
        <end position="43"/>
    </location>
</feature>
<feature type="domain" description="ABC transporter" evidence="12">
    <location>
        <begin position="1290"/>
        <end position="1516"/>
    </location>
</feature>
<dbReference type="InterPro" id="IPR017871">
    <property type="entry name" value="ABC_transporter-like_CS"/>
</dbReference>
<evidence type="ECO:0000256" key="3">
    <source>
        <dbReference type="ARBA" id="ARBA00022448"/>
    </source>
</evidence>
<dbReference type="OMA" id="IGQEATY"/>
<feature type="transmembrane region" description="Helical" evidence="11">
    <location>
        <begin position="1130"/>
        <end position="1148"/>
    </location>
</feature>
<feature type="transmembrane region" description="Helical" evidence="11">
    <location>
        <begin position="362"/>
        <end position="382"/>
    </location>
</feature>
<evidence type="ECO:0000256" key="4">
    <source>
        <dbReference type="ARBA" id="ARBA00022692"/>
    </source>
</evidence>
<feature type="domain" description="ABC transporter" evidence="12">
    <location>
        <begin position="452"/>
        <end position="687"/>
    </location>
</feature>
<evidence type="ECO:0000256" key="6">
    <source>
        <dbReference type="ARBA" id="ARBA00022741"/>
    </source>
</evidence>
<feature type="region of interest" description="Disordered" evidence="10">
    <location>
        <begin position="1575"/>
        <end position="1595"/>
    </location>
</feature>
<dbReference type="PANTHER" id="PTHR19229">
    <property type="entry name" value="ATP-BINDING CASSETTE TRANSPORTER SUBFAMILY A ABCA"/>
    <property type="match status" value="1"/>
</dbReference>
<evidence type="ECO:0000259" key="12">
    <source>
        <dbReference type="PROSITE" id="PS50893"/>
    </source>
</evidence>
<dbReference type="InterPro" id="IPR003593">
    <property type="entry name" value="AAA+_ATPase"/>
</dbReference>
<dbReference type="Gene3D" id="3.40.50.300">
    <property type="entry name" value="P-loop containing nucleotide triphosphate hydrolases"/>
    <property type="match status" value="2"/>
</dbReference>
<keyword evidence="3" id="KW-0813">Transport</keyword>
<feature type="non-terminal residue" evidence="13">
    <location>
        <position position="1631"/>
    </location>
</feature>
<dbReference type="GO" id="GO:0016020">
    <property type="term" value="C:membrane"/>
    <property type="evidence" value="ECO:0007669"/>
    <property type="project" value="UniProtKB-SubCell"/>
</dbReference>
<protein>
    <recommendedName>
        <fullName evidence="12">ABC transporter domain-containing protein</fullName>
    </recommendedName>
</protein>
<proteinExistence type="inferred from homology"/>
<dbReference type="EMBL" id="NCSJ02000112">
    <property type="protein sequence ID" value="RFU29987.1"/>
    <property type="molecule type" value="Genomic_DNA"/>
</dbReference>
<keyword evidence="14" id="KW-1185">Reference proteome</keyword>
<keyword evidence="8 11" id="KW-1133">Transmembrane helix</keyword>
<name>A0A3E2H9L2_SCYLI</name>
<feature type="transmembrane region" description="Helical" evidence="11">
    <location>
        <begin position="1023"/>
        <end position="1044"/>
    </location>
</feature>
<dbReference type="Proteomes" id="UP000258309">
    <property type="component" value="Unassembled WGS sequence"/>
</dbReference>
<evidence type="ECO:0000256" key="10">
    <source>
        <dbReference type="SAM" id="MobiDB-lite"/>
    </source>
</evidence>
<comment type="similarity">
    <text evidence="2">Belongs to the ABC transporter superfamily. ABCA family.</text>
</comment>
<keyword evidence="6" id="KW-0547">Nucleotide-binding</keyword>
<dbReference type="GO" id="GO:0140359">
    <property type="term" value="F:ABC-type transporter activity"/>
    <property type="evidence" value="ECO:0007669"/>
    <property type="project" value="InterPro"/>
</dbReference>
<evidence type="ECO:0000256" key="5">
    <source>
        <dbReference type="ARBA" id="ARBA00022737"/>
    </source>
</evidence>
<dbReference type="Pfam" id="PF00005">
    <property type="entry name" value="ABC_tran"/>
    <property type="match status" value="2"/>
</dbReference>
<sequence>MRILRQTLVLSQKNCLLFIKAPILSIIRALVIPIGLTLILCYLKHVTDPGENSEFSGIENSPTAIKDLSDALNAATTNKLVFVTNGLANDGVTPIINQVISQNLHGLPVEVVDDPNDLFDVCPQSIDGNGDCFATVIFTSINQTDVEYIIVLDDNLSTGSGDIKSHSSLLTDRVLPLQWAIESTIGNLSASSKPSEQLYSGFLGPFADQINAENAHNVFWFDLVYTFVAPLFSIILVGVVYHLATFVATERQTMVSELMAAQGVTIIPRILSNLGSFLALYLPGFIASSILLTQLLFLKTSDGILVFLTILAGISFTVSSHFIASFFGRGQLAGLYASVLCVALAFITLANSLSQNTPQGQILGLAIVFPPITWATLISDVARREYYNVPFTLDALDPQKKVDGYHVFAPYLYPIFFLLQIILYGLATYFVEKRWSVTRKYDTIDTSSDVALRVTNLSKTYNPKTKWYWPFGGKGGPVQAVQNLNLEVKKGSVTFLLGPNGGGKTTTLKCVAGMTSMDQDSRLELNAGGLVFGICPQINVFWDSLTVEEHIRIWRKLKTAAFGIHNPDDDDVLAECDLILKSKAEAKTLSGGQMRKLQLAIAFVGGSNVVCIDEASSGLDPLSRRNIWNIIQQGQSRRTTLITTHFLDEADILADHIAIIHKGKLVCEGPGTSLKSQYADSYLIREDSEQDSGEVAWRTLNSAEATRKLLELEAMSDEKTYSVVFPTLEQVFLKVTSDTMINDSAGDGVAGFVEEEENPDIIEQKIYALHNPTPGDVDLDVGHSIGILRQIWVLFKKRYILLQQRSNWISYGINLLIPIIVAAALTKFLKKMHPLQTCQLNEIILRNGSAQDVLLGGPPSYPVFAPLTAANPVFIVAYPATNESAGTPSAILGPTSAWSGAVQQDIYLHELLPYFEANTFITLPGTPEEQALESRSFVNSTSQMVQAIINAGFYDGLAIYAETPDNAIIYHGVDAGIAWLSASGMNVVTNRLANTTTTEGTARKVSTSLRTMRHITNNVDIRALPLTILLSLSFITAAAVSIIYPTYEKVNNVRALHYCNGVSPFALWFAYLLFDLQFIIVEGLIVFGCLFTGVLTNFWFGSSYMIGVFILFGIASYLGAYIVSLFVKKAAFAVAAVIHLLLYALYVVGDVMNQSFGAAGNRSNVYNILQYSLGLTSPAANLSRAFFIGLDVFGMLCGKYGNSDVSKKFSYDLFGSIYTNLLLQIAFLGAFLMAYEYGSAEWFRRLLIWRNRIPARLHYIVDSGDAAAAAQPEPREKNATGSTTQGPEILKVSRINKFFGRVFAAENVTFSISANETLALLGANGAGKTTVINMIRGELKPDYGDIYLDGVSVLHQPHKARLQMGVCPQDDAIDNLTVRQTLNFYAAVKGLGNIPRNVDRVLEALNISMYQSMPAKKLSGGTRRKLSVAIALLGNPRVLLLDEPSTGQDAGAKRILWKALQDISSNRAILLTTHSMEEAEALATNVAILHTKMLVTGTLPSLQASHGGAFCVRAVLVPGFDGRQAERLVREKFEDLLGLRVMNYVDSKGQISFNLPHDKKMMGKIMKAMEELKGEDIVPSPRTGGNSRGGGSAAGAQEVRIQVLREYTVTGPTLEEVFMNVARESGTAGGV</sequence>
<feature type="transmembrane region" description="Helical" evidence="11">
    <location>
        <begin position="333"/>
        <end position="350"/>
    </location>
</feature>
<feature type="transmembrane region" description="Helical" evidence="11">
    <location>
        <begin position="411"/>
        <end position="431"/>
    </location>
</feature>
<dbReference type="PROSITE" id="PS00211">
    <property type="entry name" value="ABC_TRANSPORTER_1"/>
    <property type="match status" value="1"/>
</dbReference>
<dbReference type="OrthoDB" id="8061355at2759"/>
<feature type="transmembrane region" description="Helical" evidence="11">
    <location>
        <begin position="1213"/>
        <end position="1235"/>
    </location>
</feature>
<keyword evidence="4 11" id="KW-0812">Transmembrane</keyword>
<evidence type="ECO:0000313" key="13">
    <source>
        <dbReference type="EMBL" id="RFU29987.1"/>
    </source>
</evidence>
<dbReference type="GO" id="GO:0005524">
    <property type="term" value="F:ATP binding"/>
    <property type="evidence" value="ECO:0007669"/>
    <property type="project" value="UniProtKB-KW"/>
</dbReference>
<dbReference type="CDD" id="cd03263">
    <property type="entry name" value="ABC_subfamily_A"/>
    <property type="match status" value="2"/>
</dbReference>
<dbReference type="InterPro" id="IPR003439">
    <property type="entry name" value="ABC_transporter-like_ATP-bd"/>
</dbReference>
<dbReference type="GO" id="GO:0016887">
    <property type="term" value="F:ATP hydrolysis activity"/>
    <property type="evidence" value="ECO:0007669"/>
    <property type="project" value="InterPro"/>
</dbReference>
<feature type="transmembrane region" description="Helical" evidence="11">
    <location>
        <begin position="1065"/>
        <end position="1098"/>
    </location>
</feature>
<gene>
    <name evidence="13" type="ORF">B7463_g6379</name>
</gene>
<evidence type="ECO:0000256" key="7">
    <source>
        <dbReference type="ARBA" id="ARBA00022840"/>
    </source>
</evidence>
<comment type="subcellular location">
    <subcellularLocation>
        <location evidence="1">Membrane</location>
        <topology evidence="1">Multi-pass membrane protein</topology>
    </subcellularLocation>
</comment>
<dbReference type="PROSITE" id="PS50893">
    <property type="entry name" value="ABC_TRANSPORTER_2"/>
    <property type="match status" value="2"/>
</dbReference>
<accession>A0A3E2H9L2</accession>
<evidence type="ECO:0000256" key="8">
    <source>
        <dbReference type="ARBA" id="ARBA00022989"/>
    </source>
</evidence>
<dbReference type="STRING" id="5539.A0A3E2H9L2"/>
<keyword evidence="9 11" id="KW-0472">Membrane</keyword>
<feature type="non-terminal residue" evidence="13">
    <location>
        <position position="1"/>
    </location>
</feature>
<feature type="transmembrane region" description="Helical" evidence="11">
    <location>
        <begin position="808"/>
        <end position="829"/>
    </location>
</feature>
<evidence type="ECO:0000313" key="14">
    <source>
        <dbReference type="Proteomes" id="UP000258309"/>
    </source>
</evidence>
<dbReference type="InterPro" id="IPR026082">
    <property type="entry name" value="ABCA"/>
</dbReference>
<dbReference type="Pfam" id="PF12698">
    <property type="entry name" value="ABC2_membrane_3"/>
    <property type="match status" value="1"/>
</dbReference>
<feature type="transmembrane region" description="Helical" evidence="11">
    <location>
        <begin position="1104"/>
        <end position="1123"/>
    </location>
</feature>
<evidence type="ECO:0000256" key="11">
    <source>
        <dbReference type="SAM" id="Phobius"/>
    </source>
</evidence>
<keyword evidence="7" id="KW-0067">ATP-binding</keyword>
<dbReference type="GO" id="GO:0005319">
    <property type="term" value="F:lipid transporter activity"/>
    <property type="evidence" value="ECO:0007669"/>
    <property type="project" value="TreeGrafter"/>
</dbReference>
<evidence type="ECO:0000256" key="2">
    <source>
        <dbReference type="ARBA" id="ARBA00008869"/>
    </source>
</evidence>
<feature type="transmembrane region" description="Helical" evidence="11">
    <location>
        <begin position="223"/>
        <end position="244"/>
    </location>
</feature>
<feature type="transmembrane region" description="Helical" evidence="11">
    <location>
        <begin position="305"/>
        <end position="327"/>
    </location>
</feature>
<organism evidence="13 14">
    <name type="scientific">Scytalidium lignicola</name>
    <name type="common">Hyphomycete</name>
    <dbReference type="NCBI Taxonomy" id="5539"/>
    <lineage>
        <taxon>Eukaryota</taxon>
        <taxon>Fungi</taxon>
        <taxon>Dikarya</taxon>
        <taxon>Ascomycota</taxon>
        <taxon>Pezizomycotina</taxon>
        <taxon>Leotiomycetes</taxon>
        <taxon>Leotiomycetes incertae sedis</taxon>
        <taxon>Scytalidium</taxon>
    </lineage>
</organism>
<comment type="caution">
    <text evidence="13">The sequence shown here is derived from an EMBL/GenBank/DDBJ whole genome shotgun (WGS) entry which is preliminary data.</text>
</comment>
<dbReference type="SUPFAM" id="SSF52540">
    <property type="entry name" value="P-loop containing nucleoside triphosphate hydrolases"/>
    <property type="match status" value="2"/>
</dbReference>
<evidence type="ECO:0000256" key="1">
    <source>
        <dbReference type="ARBA" id="ARBA00004141"/>
    </source>
</evidence>
<keyword evidence="5" id="KW-0677">Repeat</keyword>
<dbReference type="PANTHER" id="PTHR19229:SF36">
    <property type="entry name" value="ATP-BINDING CASSETTE SUB-FAMILY A MEMBER 2"/>
    <property type="match status" value="1"/>
</dbReference>
<dbReference type="SMART" id="SM00382">
    <property type="entry name" value="AAA"/>
    <property type="match status" value="2"/>
</dbReference>